<dbReference type="SUPFAM" id="SSF52833">
    <property type="entry name" value="Thioredoxin-like"/>
    <property type="match status" value="1"/>
</dbReference>
<dbReference type="RefSeq" id="WP_344639997.1">
    <property type="nucleotide sequence ID" value="NZ_BAAATR010000038.1"/>
</dbReference>
<gene>
    <name evidence="2" type="primary">frnE_2</name>
    <name evidence="2" type="ORF">GCM10010430_63580</name>
</gene>
<dbReference type="Pfam" id="PF01323">
    <property type="entry name" value="DSBA"/>
    <property type="match status" value="1"/>
</dbReference>
<keyword evidence="3" id="KW-1185">Reference proteome</keyword>
<keyword evidence="2" id="KW-0413">Isomerase</keyword>
<sequence>MKIEIWSDIMCPWCYIGKRRLETALARFEHRDQVEVVWRSFELRPDQPRTPGPTLGEMMQHRLGLQPGSAVGLFAEIERLAQEEGLHIELTGVQPVNSFDAQRLVHLAADHGLASQMKERLFRGYLGEQRNVADPDVLLELALDVGLDPVAVKATLDGDAYAADVRGDEELGARRGVTGVPGFFINGGQVSSGVPSTQALLQHLIQAR</sequence>
<reference evidence="3" key="1">
    <citation type="journal article" date="2019" name="Int. J. Syst. Evol. Microbiol.">
        <title>The Global Catalogue of Microorganisms (GCM) 10K type strain sequencing project: providing services to taxonomists for standard genome sequencing and annotation.</title>
        <authorList>
            <consortium name="The Broad Institute Genomics Platform"/>
            <consortium name="The Broad Institute Genome Sequencing Center for Infectious Disease"/>
            <person name="Wu L."/>
            <person name="Ma J."/>
        </authorList>
    </citation>
    <scope>NUCLEOTIDE SEQUENCE [LARGE SCALE GENOMIC DNA]</scope>
    <source>
        <strain evidence="3">JCM 7356</strain>
    </source>
</reference>
<dbReference type="InterPro" id="IPR001853">
    <property type="entry name" value="DSBA-like_thioredoxin_dom"/>
</dbReference>
<dbReference type="PANTHER" id="PTHR13887:SF41">
    <property type="entry name" value="THIOREDOXIN SUPERFAMILY PROTEIN"/>
    <property type="match status" value="1"/>
</dbReference>
<name>A0ABP5RRK3_9ACTN</name>
<evidence type="ECO:0000313" key="2">
    <source>
        <dbReference type="EMBL" id="GAA2269367.1"/>
    </source>
</evidence>
<dbReference type="CDD" id="cd03024">
    <property type="entry name" value="DsbA_FrnE"/>
    <property type="match status" value="1"/>
</dbReference>
<evidence type="ECO:0000313" key="3">
    <source>
        <dbReference type="Proteomes" id="UP001500305"/>
    </source>
</evidence>
<comment type="caution">
    <text evidence="2">The sequence shown here is derived from an EMBL/GenBank/DDBJ whole genome shotgun (WGS) entry which is preliminary data.</text>
</comment>
<evidence type="ECO:0000259" key="1">
    <source>
        <dbReference type="Pfam" id="PF01323"/>
    </source>
</evidence>
<dbReference type="Gene3D" id="3.40.30.10">
    <property type="entry name" value="Glutaredoxin"/>
    <property type="match status" value="1"/>
</dbReference>
<dbReference type="PANTHER" id="PTHR13887">
    <property type="entry name" value="GLUTATHIONE S-TRANSFERASE KAPPA"/>
    <property type="match status" value="1"/>
</dbReference>
<organism evidence="2 3">
    <name type="scientific">Kitasatospora cystarginea</name>
    <dbReference type="NCBI Taxonomy" id="58350"/>
    <lineage>
        <taxon>Bacteria</taxon>
        <taxon>Bacillati</taxon>
        <taxon>Actinomycetota</taxon>
        <taxon>Actinomycetes</taxon>
        <taxon>Kitasatosporales</taxon>
        <taxon>Streptomycetaceae</taxon>
        <taxon>Kitasatospora</taxon>
    </lineage>
</organism>
<dbReference type="InterPro" id="IPR036249">
    <property type="entry name" value="Thioredoxin-like_sf"/>
</dbReference>
<dbReference type="GO" id="GO:0016853">
    <property type="term" value="F:isomerase activity"/>
    <property type="evidence" value="ECO:0007669"/>
    <property type="project" value="UniProtKB-KW"/>
</dbReference>
<proteinExistence type="predicted"/>
<accession>A0ABP5RRK3</accession>
<feature type="domain" description="DSBA-like thioredoxin" evidence="1">
    <location>
        <begin position="3"/>
        <end position="204"/>
    </location>
</feature>
<protein>
    <submittedName>
        <fullName evidence="2">Protein disulfide isomerase FrnE</fullName>
    </submittedName>
</protein>
<dbReference type="EMBL" id="BAAATR010000038">
    <property type="protein sequence ID" value="GAA2269367.1"/>
    <property type="molecule type" value="Genomic_DNA"/>
</dbReference>
<dbReference type="Proteomes" id="UP001500305">
    <property type="component" value="Unassembled WGS sequence"/>
</dbReference>